<proteinExistence type="inferred from homology"/>
<evidence type="ECO:0000256" key="11">
    <source>
        <dbReference type="NCBIfam" id="TIGR00665"/>
    </source>
</evidence>
<evidence type="ECO:0000256" key="3">
    <source>
        <dbReference type="ARBA" id="ARBA00022705"/>
    </source>
</evidence>
<dbReference type="PROSITE" id="PS51199">
    <property type="entry name" value="SF4_HELICASE"/>
    <property type="match status" value="1"/>
</dbReference>
<dbReference type="InterPro" id="IPR007692">
    <property type="entry name" value="DNA_helicase_DnaB"/>
</dbReference>
<dbReference type="InterPro" id="IPR007694">
    <property type="entry name" value="DNA_helicase_DnaB-like_C"/>
</dbReference>
<evidence type="ECO:0000256" key="5">
    <source>
        <dbReference type="ARBA" id="ARBA00022801"/>
    </source>
</evidence>
<keyword evidence="8 12" id="KW-0238">DNA-binding</keyword>
<name>A0A174ZZ81_9FIRM</name>
<evidence type="ECO:0000313" key="14">
    <source>
        <dbReference type="EMBL" id="CUQ90089.1"/>
    </source>
</evidence>
<dbReference type="Gene3D" id="1.10.860.10">
    <property type="entry name" value="DNAb Helicase, Chain A"/>
    <property type="match status" value="1"/>
</dbReference>
<dbReference type="GO" id="GO:0005829">
    <property type="term" value="C:cytosol"/>
    <property type="evidence" value="ECO:0007669"/>
    <property type="project" value="TreeGrafter"/>
</dbReference>
<dbReference type="STRING" id="39492.ERS852540_02050"/>
<dbReference type="EMBL" id="CZBY01000018">
    <property type="protein sequence ID" value="CUQ90089.1"/>
    <property type="molecule type" value="Genomic_DNA"/>
</dbReference>
<dbReference type="NCBIfam" id="TIGR00665">
    <property type="entry name" value="DnaB"/>
    <property type="match status" value="1"/>
</dbReference>
<dbReference type="GO" id="GO:0005524">
    <property type="term" value="F:ATP binding"/>
    <property type="evidence" value="ECO:0007669"/>
    <property type="project" value="UniProtKB-UniRule"/>
</dbReference>
<evidence type="ECO:0000256" key="9">
    <source>
        <dbReference type="ARBA" id="ARBA00023235"/>
    </source>
</evidence>
<dbReference type="GO" id="GO:0043139">
    <property type="term" value="F:5'-3' DNA helicase activity"/>
    <property type="evidence" value="ECO:0007669"/>
    <property type="project" value="UniProtKB-EC"/>
</dbReference>
<comment type="similarity">
    <text evidence="1 12">Belongs to the helicase family. DnaB subfamily.</text>
</comment>
<dbReference type="CDD" id="cd00984">
    <property type="entry name" value="DnaB_C"/>
    <property type="match status" value="1"/>
</dbReference>
<dbReference type="SUPFAM" id="SSF48024">
    <property type="entry name" value="N-terminal domain of DnaB helicase"/>
    <property type="match status" value="1"/>
</dbReference>
<evidence type="ECO:0000259" key="13">
    <source>
        <dbReference type="PROSITE" id="PS51199"/>
    </source>
</evidence>
<evidence type="ECO:0000256" key="4">
    <source>
        <dbReference type="ARBA" id="ARBA00022741"/>
    </source>
</evidence>
<evidence type="ECO:0000256" key="6">
    <source>
        <dbReference type="ARBA" id="ARBA00022806"/>
    </source>
</evidence>
<dbReference type="Proteomes" id="UP000095662">
    <property type="component" value="Unassembled WGS sequence"/>
</dbReference>
<evidence type="ECO:0000256" key="1">
    <source>
        <dbReference type="ARBA" id="ARBA00008428"/>
    </source>
</evidence>
<comment type="catalytic activity">
    <reaction evidence="10 12">
        <text>ATP + H2O = ADP + phosphate + H(+)</text>
        <dbReference type="Rhea" id="RHEA:13065"/>
        <dbReference type="ChEBI" id="CHEBI:15377"/>
        <dbReference type="ChEBI" id="CHEBI:15378"/>
        <dbReference type="ChEBI" id="CHEBI:30616"/>
        <dbReference type="ChEBI" id="CHEBI:43474"/>
        <dbReference type="ChEBI" id="CHEBI:456216"/>
        <dbReference type="EC" id="5.6.2.3"/>
    </reaction>
</comment>
<dbReference type="InterPro" id="IPR007693">
    <property type="entry name" value="DNA_helicase_DnaB-like_N"/>
</dbReference>
<dbReference type="InterPro" id="IPR036185">
    <property type="entry name" value="DNA_heli_DnaB-like_N_sf"/>
</dbReference>
<dbReference type="InterPro" id="IPR016136">
    <property type="entry name" value="DNA_helicase_N/primase_C"/>
</dbReference>
<keyword evidence="5 12" id="KW-0378">Hydrolase</keyword>
<evidence type="ECO:0000256" key="2">
    <source>
        <dbReference type="ARBA" id="ARBA00022515"/>
    </source>
</evidence>
<gene>
    <name evidence="14" type="primary">dnaC_2</name>
    <name evidence="14" type="ORF">ERS852540_02050</name>
</gene>
<dbReference type="AlphaFoldDB" id="A0A174ZZ81"/>
<dbReference type="OrthoDB" id="9773982at2"/>
<comment type="function">
    <text evidence="12">The main replicative DNA helicase, it participates in initiation and elongation during chromosome replication. Travels ahead of the DNA replisome, separating dsDNA into templates for DNA synthesis. A processive ATP-dependent 5'-3' DNA helicase it has DNA-dependent ATPase activity.</text>
</comment>
<evidence type="ECO:0000313" key="15">
    <source>
        <dbReference type="Proteomes" id="UP000095662"/>
    </source>
</evidence>
<keyword evidence="6 12" id="KW-0347">Helicase</keyword>
<dbReference type="PANTHER" id="PTHR30153:SF2">
    <property type="entry name" value="REPLICATIVE DNA HELICASE"/>
    <property type="match status" value="1"/>
</dbReference>
<keyword evidence="7 12" id="KW-0067">ATP-binding</keyword>
<evidence type="ECO:0000256" key="7">
    <source>
        <dbReference type="ARBA" id="ARBA00022840"/>
    </source>
</evidence>
<sequence length="450" mass="50727">MAEMELAGVNLPYSLDAEQSVLGAILLDGNANMPKASAKLHPEHFYVKVHTDIYTVMMQMFAASDNIDVVTVLENCMKNNVFESQEEGRNYLVKLMETVPSISSVDRYIEIVEDKYTRRLLISIAGDILENANEGQTDTAALLELAEKRIYDIRNENQVKGLTRLNAVIVGILNELSELCANPDKQGIQGLKSGFPSLDKYIHGLNKSDLLIVAARPGMGKTSFAMNMATNVAKYHPEKSICVFNLEMSKEQLVKRMLSSEGRISSELMSTGRFDPAQWRNLADAAFVLSNMNIYIDDSSAITVNEMKAKLRRVDNLGLIVIDYLQLISSGRRDLNRVNEISEMTRNLKIMAKELNVPIIVLSQLARSAEKKDDKRPMLSDLRDSGSIEQDADIVLFLYRDSYYNKEAEDQRACKCIVAKNRHGETNDINMIWDGQYTRFTDVEYVHAEQ</sequence>
<dbReference type="EC" id="5.6.2.3" evidence="11 12"/>
<dbReference type="GO" id="GO:0016887">
    <property type="term" value="F:ATP hydrolysis activity"/>
    <property type="evidence" value="ECO:0007669"/>
    <property type="project" value="RHEA"/>
</dbReference>
<dbReference type="GO" id="GO:1990077">
    <property type="term" value="C:primosome complex"/>
    <property type="evidence" value="ECO:0007669"/>
    <property type="project" value="UniProtKB-UniRule"/>
</dbReference>
<keyword evidence="9" id="KW-0413">Isomerase</keyword>
<dbReference type="GO" id="GO:0003677">
    <property type="term" value="F:DNA binding"/>
    <property type="evidence" value="ECO:0007669"/>
    <property type="project" value="UniProtKB-UniRule"/>
</dbReference>
<feature type="domain" description="SF4 helicase" evidence="13">
    <location>
        <begin position="184"/>
        <end position="447"/>
    </location>
</feature>
<keyword evidence="4 12" id="KW-0547">Nucleotide-binding</keyword>
<evidence type="ECO:0000256" key="10">
    <source>
        <dbReference type="ARBA" id="ARBA00048954"/>
    </source>
</evidence>
<evidence type="ECO:0000256" key="12">
    <source>
        <dbReference type="RuleBase" id="RU362085"/>
    </source>
</evidence>
<evidence type="ECO:0000256" key="8">
    <source>
        <dbReference type="ARBA" id="ARBA00023125"/>
    </source>
</evidence>
<organism evidence="14 15">
    <name type="scientific">[Eubacterium] siraeum</name>
    <dbReference type="NCBI Taxonomy" id="39492"/>
    <lineage>
        <taxon>Bacteria</taxon>
        <taxon>Bacillati</taxon>
        <taxon>Bacillota</taxon>
        <taxon>Clostridia</taxon>
        <taxon>Eubacteriales</taxon>
        <taxon>Oscillospiraceae</taxon>
        <taxon>Oscillospiraceae incertae sedis</taxon>
    </lineage>
</organism>
<dbReference type="PANTHER" id="PTHR30153">
    <property type="entry name" value="REPLICATIVE DNA HELICASE DNAB"/>
    <property type="match status" value="1"/>
</dbReference>
<dbReference type="GO" id="GO:0006269">
    <property type="term" value="P:DNA replication, synthesis of primer"/>
    <property type="evidence" value="ECO:0007669"/>
    <property type="project" value="UniProtKB-UniRule"/>
</dbReference>
<dbReference type="Gene3D" id="3.40.50.300">
    <property type="entry name" value="P-loop containing nucleotide triphosphate hydrolases"/>
    <property type="match status" value="1"/>
</dbReference>
<dbReference type="Pfam" id="PF00772">
    <property type="entry name" value="DnaB"/>
    <property type="match status" value="1"/>
</dbReference>
<accession>A0A174ZZ81</accession>
<protein>
    <recommendedName>
        <fullName evidence="11 12">Replicative DNA helicase</fullName>
        <ecNumber evidence="11 12">5.6.2.3</ecNumber>
    </recommendedName>
</protein>
<keyword evidence="2 12" id="KW-0639">Primosome</keyword>
<dbReference type="InterPro" id="IPR027417">
    <property type="entry name" value="P-loop_NTPase"/>
</dbReference>
<dbReference type="SUPFAM" id="SSF52540">
    <property type="entry name" value="P-loop containing nucleoside triphosphate hydrolases"/>
    <property type="match status" value="1"/>
</dbReference>
<keyword evidence="3 12" id="KW-0235">DNA replication</keyword>
<dbReference type="Pfam" id="PF03796">
    <property type="entry name" value="DnaB_C"/>
    <property type="match status" value="1"/>
</dbReference>
<reference evidence="14 15" key="1">
    <citation type="submission" date="2015-09" db="EMBL/GenBank/DDBJ databases">
        <authorList>
            <consortium name="Pathogen Informatics"/>
        </authorList>
    </citation>
    <scope>NUCLEOTIDE SEQUENCE [LARGE SCALE GENOMIC DNA]</scope>
    <source>
        <strain evidence="14 15">2789STDY5834928</strain>
    </source>
</reference>